<keyword evidence="2" id="KW-1185">Reference proteome</keyword>
<accession>A0AAD7WFM6</accession>
<dbReference type="Proteomes" id="UP001221898">
    <property type="component" value="Unassembled WGS sequence"/>
</dbReference>
<proteinExistence type="predicted"/>
<evidence type="ECO:0000313" key="2">
    <source>
        <dbReference type="Proteomes" id="UP001221898"/>
    </source>
</evidence>
<organism evidence="1 2">
    <name type="scientific">Aldrovandia affinis</name>
    <dbReference type="NCBI Taxonomy" id="143900"/>
    <lineage>
        <taxon>Eukaryota</taxon>
        <taxon>Metazoa</taxon>
        <taxon>Chordata</taxon>
        <taxon>Craniata</taxon>
        <taxon>Vertebrata</taxon>
        <taxon>Euteleostomi</taxon>
        <taxon>Actinopterygii</taxon>
        <taxon>Neopterygii</taxon>
        <taxon>Teleostei</taxon>
        <taxon>Notacanthiformes</taxon>
        <taxon>Halosauridae</taxon>
        <taxon>Aldrovandia</taxon>
    </lineage>
</organism>
<gene>
    <name evidence="1" type="ORF">AAFF_G00033360</name>
</gene>
<protein>
    <submittedName>
        <fullName evidence="1">Uncharacterized protein</fullName>
    </submittedName>
</protein>
<reference evidence="1" key="1">
    <citation type="journal article" date="2023" name="Science">
        <title>Genome structures resolve the early diversification of teleost fishes.</title>
        <authorList>
            <person name="Parey E."/>
            <person name="Louis A."/>
            <person name="Montfort J."/>
            <person name="Bouchez O."/>
            <person name="Roques C."/>
            <person name="Iampietro C."/>
            <person name="Lluch J."/>
            <person name="Castinel A."/>
            <person name="Donnadieu C."/>
            <person name="Desvignes T."/>
            <person name="Floi Bucao C."/>
            <person name="Jouanno E."/>
            <person name="Wen M."/>
            <person name="Mejri S."/>
            <person name="Dirks R."/>
            <person name="Jansen H."/>
            <person name="Henkel C."/>
            <person name="Chen W.J."/>
            <person name="Zahm M."/>
            <person name="Cabau C."/>
            <person name="Klopp C."/>
            <person name="Thompson A.W."/>
            <person name="Robinson-Rechavi M."/>
            <person name="Braasch I."/>
            <person name="Lecointre G."/>
            <person name="Bobe J."/>
            <person name="Postlethwait J.H."/>
            <person name="Berthelot C."/>
            <person name="Roest Crollius H."/>
            <person name="Guiguen Y."/>
        </authorList>
    </citation>
    <scope>NUCLEOTIDE SEQUENCE</scope>
    <source>
        <strain evidence="1">NC1722</strain>
    </source>
</reference>
<comment type="caution">
    <text evidence="1">The sequence shown here is derived from an EMBL/GenBank/DDBJ whole genome shotgun (WGS) entry which is preliminary data.</text>
</comment>
<name>A0AAD7WFM6_9TELE</name>
<dbReference type="AlphaFoldDB" id="A0AAD7WFM6"/>
<dbReference type="EMBL" id="JAINUG010000117">
    <property type="protein sequence ID" value="KAJ8395351.1"/>
    <property type="molecule type" value="Genomic_DNA"/>
</dbReference>
<sequence>MKRLKSQLLDAVIKSMRSRFKDLENDKILQAAARLVDSREWPAEEADLASCGADHLRVITDHFADILDWVGCDRGQAKHQEWLSAKVVIKALPQV</sequence>
<evidence type="ECO:0000313" key="1">
    <source>
        <dbReference type="EMBL" id="KAJ8395351.1"/>
    </source>
</evidence>